<dbReference type="EMBL" id="ABJB011113408">
    <property type="status" value="NOT_ANNOTATED_CDS"/>
    <property type="molecule type" value="Genomic_DNA"/>
</dbReference>
<dbReference type="GO" id="GO:0000938">
    <property type="term" value="C:GARP complex"/>
    <property type="evidence" value="ECO:0000318"/>
    <property type="project" value="GO_Central"/>
</dbReference>
<dbReference type="PANTHER" id="PTHR12820:SF0">
    <property type="entry name" value="VACUOLAR PROTEIN SORTING-ASSOCIATED PROTEIN 53 HOMOLOG"/>
    <property type="match status" value="1"/>
</dbReference>
<dbReference type="VEuPathDB" id="VectorBase:ISCW009228"/>
<evidence type="ECO:0000256" key="8">
    <source>
        <dbReference type="SAM" id="Coils"/>
    </source>
</evidence>
<protein>
    <recommendedName>
        <fullName evidence="4">Vacuolar protein sorting-associated protein 53 homolog</fullName>
    </recommendedName>
</protein>
<dbReference type="Pfam" id="PF04100">
    <property type="entry name" value="Vps53_N"/>
    <property type="match status" value="1"/>
</dbReference>
<dbReference type="EnsemblMetazoa" id="ISCW009228-RA">
    <property type="protein sequence ID" value="ISCW009228-PA"/>
    <property type="gene ID" value="ISCW009228"/>
</dbReference>
<sequence length="839" mass="94434">MGLELDDDIAVDEELLNSFIKFPPEVQNAIEQVLPSTDPLDNPNFNPVDYINTLFPTEQSLSNVDEVIARMNTKIRRLDEQIRTVVRGQSNVGCEGKQSLEEAQRAIHQLFLCIRDIKDKAEKSEHMVKEITRDIKQLDNAKRHLTASITTLNHLHMLVEGVDALRKLSRKRQYGEVANLLQGVMNVLDHFQPYMAIPQIRKLADEVATIRSDLAQQITADFHDAFTGPNAKHFTPNQQLADACLVVSLLDNKVKQELLKWFVSLQLAEYTHLFQANQDVAWLDRIDRRYAWIKKHLLEFEEKFGQLFPADWEVSERIAVEFCHITRQELSQLMAQRVQDMEVRLLLVAIQKTTNWETLLGRRFTGATLEGARGPRLPPAQPQGVEVGTNVCTNFYKQINAFVHQNEVPRNPSIESHAPGEFFTMCRQPRGLLGRRRSLRQLLDQFVDAAQRAPLPQPDVETAGVLPSCADLFVYYKKCLVQCSQLTRGAPLLALAQVFRRHLADYATRVLQGSLPNSGPAAGLIQNFQSLLKEGESSRLTPPELCRICGVLSTAEYCQETTQQLEGKLKEKIEPGLASQIDLSAEQDMFNGVINNCIQLLVHDLEAACEPALSTITKTHWSMVKAVGDQSGYVTAITAHLRQTLPLLRDNLANSRRYFTQFCVHFASSFIPRLINQLFKCKPVSPIGAEQLLLDTHSLKMVLLDLPLLESQVARKAPASYTKIVVKGMTKAEMLLKMVLAPHEPAESFVDHYAKLLPESDAQEFQKVLDMKGLKRSEQNVLTEVFRTRIPTVAPLPAAPSEGGTAAQLLSALAVVTTATPEHESSRIRRLEKLIKKRL</sequence>
<dbReference type="EMBL" id="ABJB011035817">
    <property type="status" value="NOT_ANNOTATED_CDS"/>
    <property type="molecule type" value="Genomic_DNA"/>
</dbReference>
<evidence type="ECO:0000256" key="3">
    <source>
        <dbReference type="ARBA" id="ARBA00008628"/>
    </source>
</evidence>
<evidence type="ECO:0000256" key="4">
    <source>
        <dbReference type="ARBA" id="ARBA00014103"/>
    </source>
</evidence>
<keyword evidence="8" id="KW-0175">Coiled coil</keyword>
<reference evidence="11 13" key="1">
    <citation type="submission" date="2008-03" db="EMBL/GenBank/DDBJ databases">
        <title>Annotation of Ixodes scapularis.</title>
        <authorList>
            <consortium name="Ixodes scapularis Genome Project Consortium"/>
            <person name="Caler E."/>
            <person name="Hannick L.I."/>
            <person name="Bidwell S."/>
            <person name="Joardar V."/>
            <person name="Thiagarajan M."/>
            <person name="Amedeo P."/>
            <person name="Galinsky K.J."/>
            <person name="Schobel S."/>
            <person name="Inman J."/>
            <person name="Hostetler J."/>
            <person name="Miller J."/>
            <person name="Hammond M."/>
            <person name="Megy K."/>
            <person name="Lawson D."/>
            <person name="Kodira C."/>
            <person name="Sutton G."/>
            <person name="Meyer J."/>
            <person name="Hill C.A."/>
            <person name="Birren B."/>
            <person name="Nene V."/>
            <person name="Collins F."/>
            <person name="Alarcon-Chaidez F."/>
            <person name="Wikel S."/>
            <person name="Strausberg R."/>
        </authorList>
    </citation>
    <scope>NUCLEOTIDE SEQUENCE [LARGE SCALE GENOMIC DNA]</scope>
    <source>
        <strain evidence="13">Wikel</strain>
        <strain evidence="11">Wikel colony</strain>
    </source>
</reference>
<dbReference type="STRING" id="6945.B7PXU4"/>
<evidence type="ECO:0000256" key="6">
    <source>
        <dbReference type="ARBA" id="ARBA00023034"/>
    </source>
</evidence>
<dbReference type="HOGENOM" id="CLU_007339_0_0_1"/>
<dbReference type="EMBL" id="ABJB010660537">
    <property type="status" value="NOT_ANNOTATED_CDS"/>
    <property type="molecule type" value="Genomic_DNA"/>
</dbReference>
<organism>
    <name type="scientific">Ixodes scapularis</name>
    <name type="common">Black-legged tick</name>
    <name type="synonym">Deer tick</name>
    <dbReference type="NCBI Taxonomy" id="6945"/>
    <lineage>
        <taxon>Eukaryota</taxon>
        <taxon>Metazoa</taxon>
        <taxon>Ecdysozoa</taxon>
        <taxon>Arthropoda</taxon>
        <taxon>Chelicerata</taxon>
        <taxon>Arachnida</taxon>
        <taxon>Acari</taxon>
        <taxon>Parasitiformes</taxon>
        <taxon>Ixodida</taxon>
        <taxon>Ixodoidea</taxon>
        <taxon>Ixodidae</taxon>
        <taxon>Ixodinae</taxon>
        <taxon>Ixodes</taxon>
    </lineage>
</organism>
<evidence type="ECO:0000313" key="13">
    <source>
        <dbReference type="Proteomes" id="UP000001555"/>
    </source>
</evidence>
<keyword evidence="7" id="KW-0472">Membrane</keyword>
<evidence type="ECO:0000313" key="11">
    <source>
        <dbReference type="EMBL" id="EEC11416.1"/>
    </source>
</evidence>
<evidence type="ECO:0000256" key="5">
    <source>
        <dbReference type="ARBA" id="ARBA00022753"/>
    </source>
</evidence>
<feature type="domain" description="Vps53 C-terminal" evidence="10">
    <location>
        <begin position="690"/>
        <end position="774"/>
    </location>
</feature>
<dbReference type="EMBL" id="ABJB011127337">
    <property type="status" value="NOT_ANNOTATED_CDS"/>
    <property type="molecule type" value="Genomic_DNA"/>
</dbReference>
<reference evidence="12" key="2">
    <citation type="submission" date="2020-05" db="UniProtKB">
        <authorList>
            <consortium name="EnsemblMetazoa"/>
        </authorList>
    </citation>
    <scope>IDENTIFICATION</scope>
    <source>
        <strain evidence="12">wikel</strain>
    </source>
</reference>
<feature type="coiled-coil region" evidence="8">
    <location>
        <begin position="114"/>
        <end position="148"/>
    </location>
</feature>
<dbReference type="EMBL" id="ABJB010591610">
    <property type="status" value="NOT_ANNOTATED_CDS"/>
    <property type="molecule type" value="Genomic_DNA"/>
</dbReference>
<feature type="domain" description="Vps53 N-terminal" evidence="9">
    <location>
        <begin position="44"/>
        <end position="369"/>
    </location>
</feature>
<proteinExistence type="evidence at protein level"/>
<comment type="subcellular location">
    <subcellularLocation>
        <location evidence="2">Endosome membrane</location>
        <topology evidence="2">Peripheral membrane protein</topology>
    </subcellularLocation>
    <subcellularLocation>
        <location evidence="1">Golgi apparatus</location>
        <location evidence="1">trans-Golgi network membrane</location>
        <topology evidence="1">Peripheral membrane protein</topology>
    </subcellularLocation>
</comment>
<evidence type="ECO:0000256" key="2">
    <source>
        <dbReference type="ARBA" id="ARBA00004481"/>
    </source>
</evidence>
<accession>B7PXU4</accession>
<dbReference type="FunCoup" id="B7PXU4">
    <property type="interactions" value="1491"/>
</dbReference>
<dbReference type="Gene3D" id="1.10.357.110">
    <property type="entry name" value="Vacuolar protein sorting-associated protein 53, C-terminus"/>
    <property type="match status" value="1"/>
</dbReference>
<dbReference type="GO" id="GO:0005829">
    <property type="term" value="C:cytosol"/>
    <property type="evidence" value="ECO:0007669"/>
    <property type="project" value="GOC"/>
</dbReference>
<evidence type="ECO:0007829" key="14">
    <source>
        <dbReference type="PeptideAtlas" id="B7PXU4"/>
    </source>
</evidence>
<dbReference type="EMBL" id="ABJB010761566">
    <property type="status" value="NOT_ANNOTATED_CDS"/>
    <property type="molecule type" value="Genomic_DNA"/>
</dbReference>
<dbReference type="InterPro" id="IPR038260">
    <property type="entry name" value="Vps53_C_sf"/>
</dbReference>
<keyword evidence="14" id="KW-1267">Proteomics identification</keyword>
<dbReference type="EMBL" id="ABJB010035144">
    <property type="status" value="NOT_ANNOTATED_CDS"/>
    <property type="molecule type" value="Genomic_DNA"/>
</dbReference>
<evidence type="ECO:0000259" key="10">
    <source>
        <dbReference type="Pfam" id="PF16854"/>
    </source>
</evidence>
<comment type="similarity">
    <text evidence="3">Belongs to the VPS53 family.</text>
</comment>
<dbReference type="FunFam" id="1.10.357.110:FF:000006">
    <property type="entry name" value="Vacuolar protein sorting-associated protein 53"/>
    <property type="match status" value="1"/>
</dbReference>
<dbReference type="InterPro" id="IPR007234">
    <property type="entry name" value="Vps53_N"/>
</dbReference>
<dbReference type="InterPro" id="IPR031745">
    <property type="entry name" value="Vps53_C"/>
</dbReference>
<dbReference type="GO" id="GO:0042147">
    <property type="term" value="P:retrograde transport, endosome to Golgi"/>
    <property type="evidence" value="ECO:0000318"/>
    <property type="project" value="GO_Central"/>
</dbReference>
<dbReference type="VEuPathDB" id="VectorBase:ISCI009228"/>
<evidence type="ECO:0000313" key="12">
    <source>
        <dbReference type="EnsemblMetazoa" id="ISCW009228-PA"/>
    </source>
</evidence>
<name>B7PXU4_IXOSC</name>
<gene>
    <name evidence="11" type="ORF">IscW_ISCW009228</name>
</gene>
<keyword evidence="5" id="KW-0967">Endosome</keyword>
<evidence type="ECO:0000259" key="9">
    <source>
        <dbReference type="Pfam" id="PF04100"/>
    </source>
</evidence>
<dbReference type="EMBL" id="ABJB010620538">
    <property type="status" value="NOT_ANNOTATED_CDS"/>
    <property type="molecule type" value="Genomic_DNA"/>
</dbReference>
<dbReference type="InParanoid" id="B7PXU4"/>
<dbReference type="EMBL" id="ABJB010935893">
    <property type="status" value="NOT_ANNOTATED_CDS"/>
    <property type="molecule type" value="Genomic_DNA"/>
</dbReference>
<dbReference type="AlphaFoldDB" id="B7PXU4"/>
<dbReference type="Proteomes" id="UP000001555">
    <property type="component" value="Unassembled WGS sequence"/>
</dbReference>
<dbReference type="PaxDb" id="6945-B7PXU4"/>
<dbReference type="GO" id="GO:0010008">
    <property type="term" value="C:endosome membrane"/>
    <property type="evidence" value="ECO:0007669"/>
    <property type="project" value="UniProtKB-SubCell"/>
</dbReference>
<evidence type="ECO:0000256" key="7">
    <source>
        <dbReference type="ARBA" id="ARBA00023136"/>
    </source>
</evidence>
<dbReference type="OrthoDB" id="10261632at2759"/>
<evidence type="ECO:0000256" key="1">
    <source>
        <dbReference type="ARBA" id="ARBA00004150"/>
    </source>
</evidence>
<dbReference type="Pfam" id="PF16854">
    <property type="entry name" value="VPS53_C"/>
    <property type="match status" value="1"/>
</dbReference>
<dbReference type="EMBL" id="DS816156">
    <property type="protein sequence ID" value="EEC11416.1"/>
    <property type="molecule type" value="Genomic_DNA"/>
</dbReference>
<dbReference type="PANTHER" id="PTHR12820">
    <property type="entry name" value="VACUOLAR SORTING PROTEIN 53"/>
    <property type="match status" value="1"/>
</dbReference>
<keyword evidence="13" id="KW-1185">Reference proteome</keyword>
<dbReference type="VEuPathDB" id="VectorBase:ISCP_026056"/>
<dbReference type="InterPro" id="IPR039766">
    <property type="entry name" value="Vps53"/>
</dbReference>
<dbReference type="EMBL" id="ABJB010185407">
    <property type="status" value="NOT_ANNOTATED_CDS"/>
    <property type="molecule type" value="Genomic_DNA"/>
</dbReference>
<keyword evidence="6" id="KW-0333">Golgi apparatus</keyword>